<evidence type="ECO:0000313" key="4">
    <source>
        <dbReference type="Proteomes" id="UP001143391"/>
    </source>
</evidence>
<gene>
    <name evidence="3" type="ORF">NLU14_04150</name>
</gene>
<feature type="domain" description="Fe/B12 periplasmic-binding" evidence="2">
    <location>
        <begin position="22"/>
        <end position="273"/>
    </location>
</feature>
<accession>A0ABT5Y772</accession>
<dbReference type="InterPro" id="IPR002491">
    <property type="entry name" value="ABC_transptr_periplasmic_BD"/>
</dbReference>
<name>A0ABT5Y772_9GAMM</name>
<feature type="signal peptide" evidence="1">
    <location>
        <begin position="1"/>
        <end position="18"/>
    </location>
</feature>
<evidence type="ECO:0000259" key="2">
    <source>
        <dbReference type="PROSITE" id="PS50983"/>
    </source>
</evidence>
<protein>
    <submittedName>
        <fullName evidence="3">ABC transporter substrate-binding protein</fullName>
    </submittedName>
</protein>
<feature type="chain" id="PRO_5045250417" evidence="1">
    <location>
        <begin position="19"/>
        <end position="285"/>
    </location>
</feature>
<dbReference type="EMBL" id="JANCMW010000002">
    <property type="protein sequence ID" value="MDF0749419.1"/>
    <property type="molecule type" value="Genomic_DNA"/>
</dbReference>
<dbReference type="SUPFAM" id="SSF53807">
    <property type="entry name" value="Helical backbone' metal receptor"/>
    <property type="match status" value="1"/>
</dbReference>
<keyword evidence="4" id="KW-1185">Reference proteome</keyword>
<dbReference type="PANTHER" id="PTHR30535:SF4">
    <property type="entry name" value="HEMIN-BINDING PERIPLASMIC PROTEIN HMUT"/>
    <property type="match status" value="1"/>
</dbReference>
<reference evidence="3" key="1">
    <citation type="submission" date="2022-07" db="EMBL/GenBank/DDBJ databases">
        <title>Marinobacter iranensis a new bacterium isolate from a hipersaline lake in Iran.</title>
        <authorList>
            <person name="Mohammad A.M.A."/>
            <person name="Cristina S.-P."/>
            <person name="Antonio V."/>
        </authorList>
    </citation>
    <scope>NUCLEOTIDE SEQUENCE</scope>
    <source>
        <strain evidence="3">71-i</strain>
    </source>
</reference>
<keyword evidence="1" id="KW-0732">Signal</keyword>
<comment type="caution">
    <text evidence="3">The sequence shown here is derived from an EMBL/GenBank/DDBJ whole genome shotgun (WGS) entry which is preliminary data.</text>
</comment>
<dbReference type="Gene3D" id="3.40.50.1980">
    <property type="entry name" value="Nitrogenase molybdenum iron protein domain"/>
    <property type="match status" value="2"/>
</dbReference>
<dbReference type="InterPro" id="IPR050902">
    <property type="entry name" value="ABC_Transporter_SBP"/>
</dbReference>
<dbReference type="PANTHER" id="PTHR30535">
    <property type="entry name" value="VITAMIN B12-BINDING PROTEIN"/>
    <property type="match status" value="1"/>
</dbReference>
<sequence length="285" mass="30104">MRLITALFCACAMTAAQAQESRIISADGAITETIIVLGAGELLAGVDTTSHYPPEAIAKLPKVGYLRALPVEGVLSLRPTRLITTEEAGPRQTLDRIAAAGVDVVQLPVARDVASALARIRRVGELVDREAQADNLTRQIADEIETLKQDMAGKPRARVLILLAAGDHGVMLAGKDTAAHALLQSLGLQSALSDVSGYKPASREALLASDPDAIVIAEARPGQFRQEEWPELTQLRAWKHGNRVTANAMMLLGFGPRLAEALQTVAATVPDETALSDAGPGAHAH</sequence>
<dbReference type="RefSeq" id="WP_275704914.1">
    <property type="nucleotide sequence ID" value="NZ_JANCMW010000002.1"/>
</dbReference>
<dbReference type="PROSITE" id="PS50983">
    <property type="entry name" value="FE_B12_PBP"/>
    <property type="match status" value="1"/>
</dbReference>
<dbReference type="Proteomes" id="UP001143391">
    <property type="component" value="Unassembled WGS sequence"/>
</dbReference>
<dbReference type="Pfam" id="PF01497">
    <property type="entry name" value="Peripla_BP_2"/>
    <property type="match status" value="1"/>
</dbReference>
<evidence type="ECO:0000313" key="3">
    <source>
        <dbReference type="EMBL" id="MDF0749419.1"/>
    </source>
</evidence>
<organism evidence="3 4">
    <name type="scientific">Marinobacter iranensis</name>
    <dbReference type="NCBI Taxonomy" id="2962607"/>
    <lineage>
        <taxon>Bacteria</taxon>
        <taxon>Pseudomonadati</taxon>
        <taxon>Pseudomonadota</taxon>
        <taxon>Gammaproteobacteria</taxon>
        <taxon>Pseudomonadales</taxon>
        <taxon>Marinobacteraceae</taxon>
        <taxon>Marinobacter</taxon>
    </lineage>
</organism>
<evidence type="ECO:0000256" key="1">
    <source>
        <dbReference type="SAM" id="SignalP"/>
    </source>
</evidence>
<proteinExistence type="predicted"/>